<comment type="caution">
    <text evidence="1">The sequence shown here is derived from an EMBL/GenBank/DDBJ whole genome shotgun (WGS) entry which is preliminary data.</text>
</comment>
<accession>A0AAN7SKN9</accession>
<evidence type="ECO:0000313" key="1">
    <source>
        <dbReference type="EMBL" id="KAK4887027.1"/>
    </source>
</evidence>
<proteinExistence type="predicted"/>
<name>A0AAN7SKN9_9COLE</name>
<dbReference type="AlphaFoldDB" id="A0AAN7SKN9"/>
<keyword evidence="2" id="KW-1185">Reference proteome</keyword>
<dbReference type="Proteomes" id="UP001353858">
    <property type="component" value="Unassembled WGS sequence"/>
</dbReference>
<evidence type="ECO:0000313" key="2">
    <source>
        <dbReference type="Proteomes" id="UP001353858"/>
    </source>
</evidence>
<gene>
    <name evidence="1" type="ORF">RN001_003298</name>
</gene>
<dbReference type="EMBL" id="JARPUR010000001">
    <property type="protein sequence ID" value="KAK4887027.1"/>
    <property type="molecule type" value="Genomic_DNA"/>
</dbReference>
<sequence length="118" mass="13604">MLSYPPSTETTNDSYGICHVTVMMSRTSPRDLREKQLEDADLWQIIECFQSQNADTSDYSGWTDRGHVMTQGVLHRYSPDSESEKTRLCIELNKYSSIKDTSEACKKLLLKVKQMFVE</sequence>
<reference evidence="2" key="1">
    <citation type="submission" date="2023-01" db="EMBL/GenBank/DDBJ databases">
        <title>Key to firefly adult light organ development and bioluminescence: homeobox transcription factors regulate luciferase expression and transportation to peroxisome.</title>
        <authorList>
            <person name="Fu X."/>
        </authorList>
    </citation>
    <scope>NUCLEOTIDE SEQUENCE [LARGE SCALE GENOMIC DNA]</scope>
</reference>
<organism evidence="1 2">
    <name type="scientific">Aquatica leii</name>
    <dbReference type="NCBI Taxonomy" id="1421715"/>
    <lineage>
        <taxon>Eukaryota</taxon>
        <taxon>Metazoa</taxon>
        <taxon>Ecdysozoa</taxon>
        <taxon>Arthropoda</taxon>
        <taxon>Hexapoda</taxon>
        <taxon>Insecta</taxon>
        <taxon>Pterygota</taxon>
        <taxon>Neoptera</taxon>
        <taxon>Endopterygota</taxon>
        <taxon>Coleoptera</taxon>
        <taxon>Polyphaga</taxon>
        <taxon>Elateriformia</taxon>
        <taxon>Elateroidea</taxon>
        <taxon>Lampyridae</taxon>
        <taxon>Luciolinae</taxon>
        <taxon>Aquatica</taxon>
    </lineage>
</organism>
<protein>
    <submittedName>
        <fullName evidence="1">Uncharacterized protein</fullName>
    </submittedName>
</protein>